<dbReference type="PANTHER" id="PTHR45772:SF4">
    <property type="entry name" value="ABC TRANSPORTER ATP-BINDING PROTEIN"/>
    <property type="match status" value="1"/>
</dbReference>
<dbReference type="FunFam" id="3.40.50.300:FF:000421">
    <property type="entry name" value="Branched-chain amino acid ABC transporter ATP-binding protein"/>
    <property type="match status" value="1"/>
</dbReference>
<comment type="caution">
    <text evidence="5">The sequence shown here is derived from an EMBL/GenBank/DDBJ whole genome shotgun (WGS) entry which is preliminary data.</text>
</comment>
<reference evidence="5 6" key="1">
    <citation type="journal article" date="2014" name="Int. J. Syst. Evol. Microbiol.">
        <title>Nocardioides zeae sp. nov., isolated from the stem of Zea mays.</title>
        <authorList>
            <person name="Glaeser S.P."/>
            <person name="McInroy J.A."/>
            <person name="Busse H.J."/>
            <person name="Kampfer P."/>
        </authorList>
    </citation>
    <scope>NUCLEOTIDE SEQUENCE [LARGE SCALE GENOMIC DNA]</scope>
    <source>
        <strain evidence="5 6">JCM 30728</strain>
    </source>
</reference>
<evidence type="ECO:0000259" key="4">
    <source>
        <dbReference type="PROSITE" id="PS50893"/>
    </source>
</evidence>
<dbReference type="Gene3D" id="3.40.50.300">
    <property type="entry name" value="P-loop containing nucleotide triphosphate hydrolases"/>
    <property type="match status" value="1"/>
</dbReference>
<keyword evidence="6" id="KW-1185">Reference proteome</keyword>
<dbReference type="GO" id="GO:0005886">
    <property type="term" value="C:plasma membrane"/>
    <property type="evidence" value="ECO:0007669"/>
    <property type="project" value="TreeGrafter"/>
</dbReference>
<protein>
    <submittedName>
        <fullName evidence="5">ABC transporter ATP-binding protein</fullName>
    </submittedName>
</protein>
<dbReference type="EMBL" id="JAAGXA010000011">
    <property type="protein sequence ID" value="NEN79711.1"/>
    <property type="molecule type" value="Genomic_DNA"/>
</dbReference>
<dbReference type="SUPFAM" id="SSF52540">
    <property type="entry name" value="P-loop containing nucleoside triphosphate hydrolases"/>
    <property type="match status" value="1"/>
</dbReference>
<keyword evidence="3 5" id="KW-0067">ATP-binding</keyword>
<keyword evidence="2" id="KW-0547">Nucleotide-binding</keyword>
<gene>
    <name evidence="5" type="ORF">G3T38_15665</name>
</gene>
<evidence type="ECO:0000313" key="5">
    <source>
        <dbReference type="EMBL" id="NEN79711.1"/>
    </source>
</evidence>
<dbReference type="CDD" id="cd03219">
    <property type="entry name" value="ABC_Mj1267_LivG_branched"/>
    <property type="match status" value="1"/>
</dbReference>
<dbReference type="GO" id="GO:0016887">
    <property type="term" value="F:ATP hydrolysis activity"/>
    <property type="evidence" value="ECO:0007669"/>
    <property type="project" value="InterPro"/>
</dbReference>
<dbReference type="GO" id="GO:0005524">
    <property type="term" value="F:ATP binding"/>
    <property type="evidence" value="ECO:0007669"/>
    <property type="project" value="UniProtKB-KW"/>
</dbReference>
<organism evidence="5 6">
    <name type="scientific">Nocardioides zeae</name>
    <dbReference type="NCBI Taxonomy" id="1457234"/>
    <lineage>
        <taxon>Bacteria</taxon>
        <taxon>Bacillati</taxon>
        <taxon>Actinomycetota</taxon>
        <taxon>Actinomycetes</taxon>
        <taxon>Propionibacteriales</taxon>
        <taxon>Nocardioidaceae</taxon>
        <taxon>Nocardioides</taxon>
    </lineage>
</organism>
<dbReference type="InterPro" id="IPR032823">
    <property type="entry name" value="BCA_ABC_TP_C"/>
</dbReference>
<dbReference type="InterPro" id="IPR003593">
    <property type="entry name" value="AAA+_ATPase"/>
</dbReference>
<dbReference type="InterPro" id="IPR051120">
    <property type="entry name" value="ABC_AA/LPS_Transport"/>
</dbReference>
<evidence type="ECO:0000256" key="1">
    <source>
        <dbReference type="ARBA" id="ARBA00022448"/>
    </source>
</evidence>
<dbReference type="InterPro" id="IPR003439">
    <property type="entry name" value="ABC_transporter-like_ATP-bd"/>
</dbReference>
<dbReference type="AlphaFoldDB" id="A0A6P0HM69"/>
<dbReference type="InterPro" id="IPR027417">
    <property type="entry name" value="P-loop_NTPase"/>
</dbReference>
<accession>A0A6P0HM69</accession>
<proteinExistence type="predicted"/>
<dbReference type="Proteomes" id="UP000468687">
    <property type="component" value="Unassembled WGS sequence"/>
</dbReference>
<keyword evidence="1" id="KW-0813">Transport</keyword>
<sequence length="267" mass="28704">MSTLSRPTRQAVTTVAVLDVREVTLRFGGITALESLSFRAESGEICGLIGPNGAGKTSLFNCISRVYQPTSGEVLLDGRNLLDSPAHQVARLGVARTFQNLGLFPTMTFLENTMAGAHPHGRAGFLRSLLRLGVAREDREMRAQAFALLERLGLAELAFEKAADQPYGTLKRLELARALAGSPKLLMLDEPAGGLTHGEVHELGELIRELRDELGLTVVLVEHHMGMVMGISDKVVAMSFGKLIAEGTPAEIQVHPEVVTAYLGTPA</sequence>
<evidence type="ECO:0000313" key="6">
    <source>
        <dbReference type="Proteomes" id="UP000468687"/>
    </source>
</evidence>
<dbReference type="PANTHER" id="PTHR45772">
    <property type="entry name" value="CONSERVED COMPONENT OF ABC TRANSPORTER FOR NATURAL AMINO ACIDS-RELATED"/>
    <property type="match status" value="1"/>
</dbReference>
<feature type="domain" description="ABC transporter" evidence="4">
    <location>
        <begin position="18"/>
        <end position="265"/>
    </location>
</feature>
<dbReference type="SMART" id="SM00382">
    <property type="entry name" value="AAA"/>
    <property type="match status" value="1"/>
</dbReference>
<dbReference type="PROSITE" id="PS50893">
    <property type="entry name" value="ABC_TRANSPORTER_2"/>
    <property type="match status" value="1"/>
</dbReference>
<dbReference type="Pfam" id="PF00005">
    <property type="entry name" value="ABC_tran"/>
    <property type="match status" value="1"/>
</dbReference>
<evidence type="ECO:0000256" key="2">
    <source>
        <dbReference type="ARBA" id="ARBA00022741"/>
    </source>
</evidence>
<evidence type="ECO:0000256" key="3">
    <source>
        <dbReference type="ARBA" id="ARBA00022840"/>
    </source>
</evidence>
<dbReference type="Pfam" id="PF12399">
    <property type="entry name" value="BCA_ABC_TP_C"/>
    <property type="match status" value="1"/>
</dbReference>
<name>A0A6P0HM69_9ACTN</name>